<accession>X0Y8N5</accession>
<evidence type="ECO:0000313" key="1">
    <source>
        <dbReference type="EMBL" id="GAG52214.1"/>
    </source>
</evidence>
<proteinExistence type="predicted"/>
<gene>
    <name evidence="1" type="ORF">S01H1_75908</name>
</gene>
<organism evidence="1">
    <name type="scientific">marine sediment metagenome</name>
    <dbReference type="NCBI Taxonomy" id="412755"/>
    <lineage>
        <taxon>unclassified sequences</taxon>
        <taxon>metagenomes</taxon>
        <taxon>ecological metagenomes</taxon>
    </lineage>
</organism>
<protein>
    <submittedName>
        <fullName evidence="1">Uncharacterized protein</fullName>
    </submittedName>
</protein>
<sequence length="221" mass="24758">QAAGTSVPIVRYDQRYARAIGKWMLNLANTSRLFYANGLGAELQDNKAWCDENDPNYCLAYEGLRKHPRDNIDKRPYATGDAMGHGSPSNLGLYGSSHVGYLAAVVNKTNVEKILQLDCLATDFFHEEAYPSYLYYNPFSEYKKVKIEVGTQPVDLYDSVSQTFLKRNISGTAVFNIMPDSAMVLVLTPAGKKVNYQKGKMIIDGVVVDYRHNGKNKKVKK</sequence>
<name>X0Y8N5_9ZZZZ</name>
<dbReference type="EMBL" id="BARS01050899">
    <property type="protein sequence ID" value="GAG52214.1"/>
    <property type="molecule type" value="Genomic_DNA"/>
</dbReference>
<comment type="caution">
    <text evidence="1">The sequence shown here is derived from an EMBL/GenBank/DDBJ whole genome shotgun (WGS) entry which is preliminary data.</text>
</comment>
<reference evidence="1" key="1">
    <citation type="journal article" date="2014" name="Front. Microbiol.">
        <title>High frequency of phylogenetically diverse reductive dehalogenase-homologous genes in deep subseafloor sedimentary metagenomes.</title>
        <authorList>
            <person name="Kawai M."/>
            <person name="Futagami T."/>
            <person name="Toyoda A."/>
            <person name="Takaki Y."/>
            <person name="Nishi S."/>
            <person name="Hori S."/>
            <person name="Arai W."/>
            <person name="Tsubouchi T."/>
            <person name="Morono Y."/>
            <person name="Uchiyama I."/>
            <person name="Ito T."/>
            <person name="Fujiyama A."/>
            <person name="Inagaki F."/>
            <person name="Takami H."/>
        </authorList>
    </citation>
    <scope>NUCLEOTIDE SEQUENCE</scope>
    <source>
        <strain evidence="1">Expedition CK06-06</strain>
    </source>
</reference>
<feature type="non-terminal residue" evidence="1">
    <location>
        <position position="1"/>
    </location>
</feature>
<dbReference type="AlphaFoldDB" id="X0Y8N5"/>